<comment type="caution">
    <text evidence="1">The sequence shown here is derived from an EMBL/GenBank/DDBJ whole genome shotgun (WGS) entry which is preliminary data.</text>
</comment>
<evidence type="ECO:0000313" key="2">
    <source>
        <dbReference type="Proteomes" id="UP001152320"/>
    </source>
</evidence>
<accession>A0A9Q1CJJ7</accession>
<reference evidence="1" key="1">
    <citation type="submission" date="2021-10" db="EMBL/GenBank/DDBJ databases">
        <title>Tropical sea cucumber genome reveals ecological adaptation and Cuvierian tubules defense mechanism.</title>
        <authorList>
            <person name="Chen T."/>
        </authorList>
    </citation>
    <scope>NUCLEOTIDE SEQUENCE</scope>
    <source>
        <strain evidence="1">Nanhai2018</strain>
        <tissue evidence="1">Muscle</tissue>
    </source>
</reference>
<dbReference type="OrthoDB" id="8052806at2759"/>
<evidence type="ECO:0000313" key="1">
    <source>
        <dbReference type="EMBL" id="KAJ8046116.1"/>
    </source>
</evidence>
<sequence>MLLYDLVKMKLELLRILFRAIKLRPDDARFHRFVLRERPSYPIEVFELTIVTFGDKPSPTAAIVTLRHVEEENAPGNGRLVKLVSDPFYMDNLKESVVNIEEALKLKCSLIETLGKVKEGWPLGNGNQTPKRFATIQRIRQWLQPWVQSGICQKTPENMPVNPEDKEQKQFHARNAKVLSVGYNAVPDPPVVDAD</sequence>
<dbReference type="Proteomes" id="UP001152320">
    <property type="component" value="Chromosome 3"/>
</dbReference>
<gene>
    <name evidence="1" type="ORF">HOLleu_09302</name>
</gene>
<organism evidence="1 2">
    <name type="scientific">Holothuria leucospilota</name>
    <name type="common">Black long sea cucumber</name>
    <name type="synonym">Mertensiothuria leucospilota</name>
    <dbReference type="NCBI Taxonomy" id="206669"/>
    <lineage>
        <taxon>Eukaryota</taxon>
        <taxon>Metazoa</taxon>
        <taxon>Echinodermata</taxon>
        <taxon>Eleutherozoa</taxon>
        <taxon>Echinozoa</taxon>
        <taxon>Holothuroidea</taxon>
        <taxon>Aspidochirotacea</taxon>
        <taxon>Aspidochirotida</taxon>
        <taxon>Holothuriidae</taxon>
        <taxon>Holothuria</taxon>
    </lineage>
</organism>
<protein>
    <submittedName>
        <fullName evidence="1">Uncharacterized protein</fullName>
    </submittedName>
</protein>
<dbReference type="EMBL" id="JAIZAY010000003">
    <property type="protein sequence ID" value="KAJ8046116.1"/>
    <property type="molecule type" value="Genomic_DNA"/>
</dbReference>
<dbReference type="AlphaFoldDB" id="A0A9Q1CJJ7"/>
<name>A0A9Q1CJJ7_HOLLE</name>
<proteinExistence type="predicted"/>
<keyword evidence="2" id="KW-1185">Reference proteome</keyword>